<dbReference type="EMBL" id="DF238810">
    <property type="protein sequence ID" value="GAC97424.1"/>
    <property type="molecule type" value="Genomic_DNA"/>
</dbReference>
<gene>
    <name evidence="1" type="ORF">PHSY_005010</name>
</gene>
<dbReference type="HOGENOM" id="CLU_2414257_0_0_1"/>
<organism evidence="1 2">
    <name type="scientific">Pseudozyma hubeiensis (strain SY62)</name>
    <name type="common">Yeast</name>
    <dbReference type="NCBI Taxonomy" id="1305764"/>
    <lineage>
        <taxon>Eukaryota</taxon>
        <taxon>Fungi</taxon>
        <taxon>Dikarya</taxon>
        <taxon>Basidiomycota</taxon>
        <taxon>Ustilaginomycotina</taxon>
        <taxon>Ustilaginomycetes</taxon>
        <taxon>Ustilaginales</taxon>
        <taxon>Ustilaginaceae</taxon>
        <taxon>Pseudozyma</taxon>
    </lineage>
</organism>
<protein>
    <submittedName>
        <fullName evidence="1">Uncharacterized protein</fullName>
    </submittedName>
</protein>
<accession>R9P7W6</accession>
<keyword evidence="2" id="KW-1185">Reference proteome</keyword>
<dbReference type="GeneID" id="24110290"/>
<dbReference type="AlphaFoldDB" id="R9P7W6"/>
<evidence type="ECO:0000313" key="2">
    <source>
        <dbReference type="Proteomes" id="UP000014071"/>
    </source>
</evidence>
<name>R9P7W6_PSEHS</name>
<proteinExistence type="predicted"/>
<evidence type="ECO:0000313" key="1">
    <source>
        <dbReference type="EMBL" id="GAC97424.1"/>
    </source>
</evidence>
<reference evidence="2" key="1">
    <citation type="journal article" date="2013" name="Genome Announc.">
        <title>Draft genome sequence of the basidiomycetous yeast-like fungus Pseudozyma hubeiensis SY62, which produces an abundant amount of the biosurfactant mannosylerythritol lipids.</title>
        <authorList>
            <person name="Konishi M."/>
            <person name="Hatada Y."/>
            <person name="Horiuchi J."/>
        </authorList>
    </citation>
    <scope>NUCLEOTIDE SEQUENCE [LARGE SCALE GENOMIC DNA]</scope>
    <source>
        <strain evidence="2">SY62</strain>
    </source>
</reference>
<dbReference type="RefSeq" id="XP_012191011.1">
    <property type="nucleotide sequence ID" value="XM_012335621.1"/>
</dbReference>
<dbReference type="Proteomes" id="UP000014071">
    <property type="component" value="Unassembled WGS sequence"/>
</dbReference>
<sequence length="92" mass="10039">MVALRNTQYQVVAKGEVSMSRSVGRRQGRLQLIQGEKQAIQSQNEAVPKAGTEIRNASAVLPPPCRLATKYVGKDRDAVIVRSSLSFAVELD</sequence>